<comment type="caution">
    <text evidence="2">The sequence shown here is derived from an EMBL/GenBank/DDBJ whole genome shotgun (WGS) entry which is preliminary data.</text>
</comment>
<dbReference type="EMBL" id="CAOF01000056">
    <property type="protein sequence ID" value="CCO45446.1"/>
    <property type="molecule type" value="Genomic_DNA"/>
</dbReference>
<evidence type="ECO:0000313" key="3">
    <source>
        <dbReference type="Proteomes" id="UP000018211"/>
    </source>
</evidence>
<protein>
    <submittedName>
        <fullName evidence="2">Uncharacterized protein</fullName>
    </submittedName>
</protein>
<sequence length="317" mass="35333">MNESHQATLEKMMEMTSAVMEQQSQLLQQINLLTLQVTELSKQVNGQNLGPVTTTQLPNEDPKPVTNPKRTQLIDEILTVSQQVADTKEINQQIRDKIVDATRQPVHPAELSNVMNSAQSTVSNEQPKQASSYDDKISILQQSSSTIRNTPYRFVEPDIKTSMHEAISIKGGVTLKEIGENARKQGTLIKSVLKDVFGNSEYPKGLPIAVAISESMRNCTDPSLPPSAISKYVFTEMTGKRDDPLSGVAAQIVLGKIKTSDYYHECRNILGDAQFEHDMGEEYRDMFNKHQEQATQAENYQSHDQAPPINYDLNSPA</sequence>
<name>A0AAV2VL36_9VIBR</name>
<evidence type="ECO:0000256" key="1">
    <source>
        <dbReference type="SAM" id="MobiDB-lite"/>
    </source>
</evidence>
<dbReference type="Proteomes" id="UP000018211">
    <property type="component" value="Unassembled WGS sequence"/>
</dbReference>
<gene>
    <name evidence="2" type="ORF">VIBNISOn1_1490001</name>
</gene>
<dbReference type="AlphaFoldDB" id="A0AAV2VL36"/>
<feature type="region of interest" description="Disordered" evidence="1">
    <location>
        <begin position="288"/>
        <end position="317"/>
    </location>
</feature>
<feature type="compositionally biased region" description="Polar residues" evidence="1">
    <location>
        <begin position="293"/>
        <end position="304"/>
    </location>
</feature>
<accession>A0AAV2VL36</accession>
<feature type="region of interest" description="Disordered" evidence="1">
    <location>
        <begin position="48"/>
        <end position="68"/>
    </location>
</feature>
<feature type="compositionally biased region" description="Polar residues" evidence="1">
    <location>
        <begin position="48"/>
        <end position="58"/>
    </location>
</feature>
<proteinExistence type="predicted"/>
<evidence type="ECO:0000313" key="2">
    <source>
        <dbReference type="EMBL" id="CCO45446.1"/>
    </source>
</evidence>
<organism evidence="2 3">
    <name type="scientific">Vibrio nigripulchritudo SOn1</name>
    <dbReference type="NCBI Taxonomy" id="1238450"/>
    <lineage>
        <taxon>Bacteria</taxon>
        <taxon>Pseudomonadati</taxon>
        <taxon>Pseudomonadota</taxon>
        <taxon>Gammaproteobacteria</taxon>
        <taxon>Vibrionales</taxon>
        <taxon>Vibrionaceae</taxon>
        <taxon>Vibrio</taxon>
    </lineage>
</organism>
<reference evidence="2 3" key="1">
    <citation type="journal article" date="2013" name="ISME J.">
        <title>Comparative genomics of pathogenic lineages of Vibrio nigripulchritudo identifies virulence-associated traits.</title>
        <authorList>
            <person name="Goudenege D."/>
            <person name="Labreuche Y."/>
            <person name="Krin E."/>
            <person name="Ansquer D."/>
            <person name="Mangenot S."/>
            <person name="Calteau A."/>
            <person name="Medigue C."/>
            <person name="Mazel D."/>
            <person name="Polz M.F."/>
            <person name="Le Roux F."/>
        </authorList>
    </citation>
    <scope>NUCLEOTIDE SEQUENCE [LARGE SCALE GENOMIC DNA]</scope>
    <source>
        <strain evidence="2 3">SOn1</strain>
    </source>
</reference>